<dbReference type="Gene3D" id="3.50.30.60">
    <property type="entry name" value="LD-carboxypeptidase A C-terminal domain-like"/>
    <property type="match status" value="1"/>
</dbReference>
<evidence type="ECO:0000256" key="1">
    <source>
        <dbReference type="ARBA" id="ARBA00010233"/>
    </source>
</evidence>
<dbReference type="RefSeq" id="WP_160555056.1">
    <property type="nucleotide sequence ID" value="NZ_CP047650.1"/>
</dbReference>
<dbReference type="Proteomes" id="UP000464787">
    <property type="component" value="Chromosome"/>
</dbReference>
<feature type="region of interest" description="Disordered" evidence="7">
    <location>
        <begin position="1"/>
        <end position="23"/>
    </location>
</feature>
<dbReference type="PIRSF" id="PIRSF028757">
    <property type="entry name" value="LD-carboxypeptidase"/>
    <property type="match status" value="1"/>
</dbReference>
<evidence type="ECO:0000259" key="9">
    <source>
        <dbReference type="Pfam" id="PF17676"/>
    </source>
</evidence>
<keyword evidence="3" id="KW-0645">Protease</keyword>
<keyword evidence="5" id="KW-0720">Serine protease</keyword>
<feature type="compositionally biased region" description="Basic and acidic residues" evidence="7">
    <location>
        <begin position="7"/>
        <end position="23"/>
    </location>
</feature>
<dbReference type="PANTHER" id="PTHR30237">
    <property type="entry name" value="MURAMOYLTETRAPEPTIDE CARBOXYPEPTIDASE"/>
    <property type="match status" value="1"/>
</dbReference>
<reference evidence="10 11" key="1">
    <citation type="submission" date="2020-01" db="EMBL/GenBank/DDBJ databases">
        <title>Genome sequencing of strain KACC 21265.</title>
        <authorList>
            <person name="Heo J."/>
            <person name="Kim S.-J."/>
            <person name="Kim J.-S."/>
            <person name="Hong S.-B."/>
            <person name="Kwon S.-W."/>
        </authorList>
    </citation>
    <scope>NUCLEOTIDE SEQUENCE [LARGE SCALE GENOMIC DNA]</scope>
    <source>
        <strain evidence="10 11">KACC 21265</strain>
    </source>
</reference>
<evidence type="ECO:0000256" key="6">
    <source>
        <dbReference type="PIRSR" id="PIRSR028757-1"/>
    </source>
</evidence>
<evidence type="ECO:0000256" key="4">
    <source>
        <dbReference type="ARBA" id="ARBA00022801"/>
    </source>
</evidence>
<dbReference type="InterPro" id="IPR003507">
    <property type="entry name" value="S66_fam"/>
</dbReference>
<dbReference type="SUPFAM" id="SSF141986">
    <property type="entry name" value="LD-carboxypeptidase A C-terminal domain-like"/>
    <property type="match status" value="1"/>
</dbReference>
<evidence type="ECO:0000313" key="10">
    <source>
        <dbReference type="EMBL" id="QHJ01248.1"/>
    </source>
</evidence>
<evidence type="ECO:0000313" key="11">
    <source>
        <dbReference type="Proteomes" id="UP000464787"/>
    </source>
</evidence>
<keyword evidence="2 10" id="KW-0121">Carboxypeptidase</keyword>
<evidence type="ECO:0000256" key="5">
    <source>
        <dbReference type="ARBA" id="ARBA00022825"/>
    </source>
</evidence>
<sequence>MPSSQPPHDHAEHDHDHDHAACGHDHGPKHIYIYSPAGAVRDKAAFRRGVKRLQALGHEVEVDADALSSHQRFAGDDAARVAAIHRAAASGADLALISRGGYGLTRILPAIDYARLGKAIADGMKFVGFSDFTALQMALLAKNGATTWAGPGLLGDFGSPEVVDDIMEACFDDLLSGHGEGSGWRMPATPRSAASQAPDDVYVQKATLWGGNLAVMAGLVGTPWLPAVKGGVLFLEDVNEHPYRVERMLTQLLMAGILGRQKAIVLGQFTDFRLTPHDKGFKLQSVVDWLRSQIDVPVLTGLPFGHVPTKVLLPVGAKVSLSVEGRDALIYWGHVH</sequence>
<organism evidence="10 11">
    <name type="scientific">Xylophilus rhododendri</name>
    <dbReference type="NCBI Taxonomy" id="2697032"/>
    <lineage>
        <taxon>Bacteria</taxon>
        <taxon>Pseudomonadati</taxon>
        <taxon>Pseudomonadota</taxon>
        <taxon>Betaproteobacteria</taxon>
        <taxon>Burkholderiales</taxon>
        <taxon>Xylophilus</taxon>
    </lineage>
</organism>
<dbReference type="InterPro" id="IPR040449">
    <property type="entry name" value="Peptidase_S66_N"/>
</dbReference>
<dbReference type="InterPro" id="IPR029062">
    <property type="entry name" value="Class_I_gatase-like"/>
</dbReference>
<feature type="domain" description="LD-carboxypeptidase C-terminal" evidence="9">
    <location>
        <begin position="206"/>
        <end position="321"/>
    </location>
</feature>
<dbReference type="PANTHER" id="PTHR30237:SF2">
    <property type="entry name" value="MUREIN TETRAPEPTIDE CARBOXYPEPTIDASE"/>
    <property type="match status" value="1"/>
</dbReference>
<dbReference type="GO" id="GO:0008236">
    <property type="term" value="F:serine-type peptidase activity"/>
    <property type="evidence" value="ECO:0007669"/>
    <property type="project" value="UniProtKB-KW"/>
</dbReference>
<dbReference type="InterPro" id="IPR027461">
    <property type="entry name" value="Carboxypeptidase_A_C_sf"/>
</dbReference>
<dbReference type="EMBL" id="CP047650">
    <property type="protein sequence ID" value="QHJ01248.1"/>
    <property type="molecule type" value="Genomic_DNA"/>
</dbReference>
<feature type="active site" description="Charge relay system" evidence="6">
    <location>
        <position position="306"/>
    </location>
</feature>
<dbReference type="AlphaFoldDB" id="A0A857JC52"/>
<evidence type="ECO:0000259" key="8">
    <source>
        <dbReference type="Pfam" id="PF02016"/>
    </source>
</evidence>
<feature type="domain" description="LD-carboxypeptidase N-terminal" evidence="8">
    <location>
        <begin position="31"/>
        <end position="150"/>
    </location>
</feature>
<evidence type="ECO:0000256" key="2">
    <source>
        <dbReference type="ARBA" id="ARBA00022645"/>
    </source>
</evidence>
<dbReference type="InterPro" id="IPR040921">
    <property type="entry name" value="Peptidase_S66C"/>
</dbReference>
<evidence type="ECO:0000256" key="7">
    <source>
        <dbReference type="SAM" id="MobiDB-lite"/>
    </source>
</evidence>
<dbReference type="Gene3D" id="3.40.50.10740">
    <property type="entry name" value="Class I glutamine amidotransferase-like"/>
    <property type="match status" value="1"/>
</dbReference>
<feature type="active site" description="Nucleophile" evidence="6">
    <location>
        <position position="130"/>
    </location>
</feature>
<keyword evidence="4" id="KW-0378">Hydrolase</keyword>
<dbReference type="InterPro" id="IPR027478">
    <property type="entry name" value="LdcA_N"/>
</dbReference>
<proteinExistence type="inferred from homology"/>
<comment type="similarity">
    <text evidence="1">Belongs to the peptidase S66 family.</text>
</comment>
<accession>A0A857JC52</accession>
<dbReference type="CDD" id="cd07025">
    <property type="entry name" value="Peptidase_S66"/>
    <property type="match status" value="1"/>
</dbReference>
<dbReference type="KEGG" id="xyk:GT347_26610"/>
<dbReference type="Pfam" id="PF02016">
    <property type="entry name" value="Peptidase_S66"/>
    <property type="match status" value="1"/>
</dbReference>
<dbReference type="GO" id="GO:0006508">
    <property type="term" value="P:proteolysis"/>
    <property type="evidence" value="ECO:0007669"/>
    <property type="project" value="UniProtKB-KW"/>
</dbReference>
<gene>
    <name evidence="10" type="ORF">GT347_26610</name>
</gene>
<feature type="active site" description="Charge relay system" evidence="6">
    <location>
        <position position="236"/>
    </location>
</feature>
<protein>
    <submittedName>
        <fullName evidence="10">LD-carboxypeptidase</fullName>
    </submittedName>
</protein>
<dbReference type="SUPFAM" id="SSF52317">
    <property type="entry name" value="Class I glutamine amidotransferase-like"/>
    <property type="match status" value="1"/>
</dbReference>
<name>A0A857JC52_9BURK</name>
<dbReference type="Pfam" id="PF17676">
    <property type="entry name" value="Peptidase_S66C"/>
    <property type="match status" value="1"/>
</dbReference>
<keyword evidence="11" id="KW-1185">Reference proteome</keyword>
<dbReference type="GO" id="GO:0004180">
    <property type="term" value="F:carboxypeptidase activity"/>
    <property type="evidence" value="ECO:0007669"/>
    <property type="project" value="UniProtKB-KW"/>
</dbReference>
<evidence type="ECO:0000256" key="3">
    <source>
        <dbReference type="ARBA" id="ARBA00022670"/>
    </source>
</evidence>